<feature type="coiled-coil region" evidence="1">
    <location>
        <begin position="2"/>
        <end position="29"/>
    </location>
</feature>
<reference evidence="2 3" key="1">
    <citation type="journal article" date="2021" name="Plant Biotechnol. J.">
        <title>Multi-omics assisted identification of the key and species-specific regulatory components of drought-tolerant mechanisms in Gossypium stocksii.</title>
        <authorList>
            <person name="Yu D."/>
            <person name="Ke L."/>
            <person name="Zhang D."/>
            <person name="Wu Y."/>
            <person name="Sun Y."/>
            <person name="Mei J."/>
            <person name="Sun J."/>
            <person name="Sun Y."/>
        </authorList>
    </citation>
    <scope>NUCLEOTIDE SEQUENCE [LARGE SCALE GENOMIC DNA]</scope>
    <source>
        <strain evidence="3">cv. E1</strain>
        <tissue evidence="2">Leaf</tissue>
    </source>
</reference>
<dbReference type="Proteomes" id="UP000828251">
    <property type="component" value="Unassembled WGS sequence"/>
</dbReference>
<protein>
    <submittedName>
        <fullName evidence="2">Uncharacterized protein</fullName>
    </submittedName>
</protein>
<organism evidence="2 3">
    <name type="scientific">Gossypium stocksii</name>
    <dbReference type="NCBI Taxonomy" id="47602"/>
    <lineage>
        <taxon>Eukaryota</taxon>
        <taxon>Viridiplantae</taxon>
        <taxon>Streptophyta</taxon>
        <taxon>Embryophyta</taxon>
        <taxon>Tracheophyta</taxon>
        <taxon>Spermatophyta</taxon>
        <taxon>Magnoliopsida</taxon>
        <taxon>eudicotyledons</taxon>
        <taxon>Gunneridae</taxon>
        <taxon>Pentapetalae</taxon>
        <taxon>rosids</taxon>
        <taxon>malvids</taxon>
        <taxon>Malvales</taxon>
        <taxon>Malvaceae</taxon>
        <taxon>Malvoideae</taxon>
        <taxon>Gossypium</taxon>
    </lineage>
</organism>
<evidence type="ECO:0000256" key="1">
    <source>
        <dbReference type="SAM" id="Coils"/>
    </source>
</evidence>
<keyword evidence="3" id="KW-1185">Reference proteome</keyword>
<dbReference type="EMBL" id="JAIQCV010000013">
    <property type="protein sequence ID" value="KAH1031900.1"/>
    <property type="molecule type" value="Genomic_DNA"/>
</dbReference>
<evidence type="ECO:0000313" key="3">
    <source>
        <dbReference type="Proteomes" id="UP000828251"/>
    </source>
</evidence>
<accession>A0A9D3U8T2</accession>
<sequence length="100" mass="11242">MQELLNSQRKKLTERSNALEAMVMVLKEETMSMTKALNPRIEELEGELALCQAVVGKVVLSVALNCEDVPNLKEFAGTRSTDNRQSEIGIWQEFQCELKG</sequence>
<keyword evidence="1" id="KW-0175">Coiled coil</keyword>
<gene>
    <name evidence="2" type="ORF">J1N35_044074</name>
</gene>
<dbReference type="AlphaFoldDB" id="A0A9D3U8T2"/>
<comment type="caution">
    <text evidence="2">The sequence shown here is derived from an EMBL/GenBank/DDBJ whole genome shotgun (WGS) entry which is preliminary data.</text>
</comment>
<proteinExistence type="predicted"/>
<name>A0A9D3U8T2_9ROSI</name>
<evidence type="ECO:0000313" key="2">
    <source>
        <dbReference type="EMBL" id="KAH1031900.1"/>
    </source>
</evidence>